<keyword evidence="2" id="KW-1133">Transmembrane helix</keyword>
<organism evidence="3 4">
    <name type="scientific">Leucocoprinus birnbaumii</name>
    <dbReference type="NCBI Taxonomy" id="56174"/>
    <lineage>
        <taxon>Eukaryota</taxon>
        <taxon>Fungi</taxon>
        <taxon>Dikarya</taxon>
        <taxon>Basidiomycota</taxon>
        <taxon>Agaricomycotina</taxon>
        <taxon>Agaricomycetes</taxon>
        <taxon>Agaricomycetidae</taxon>
        <taxon>Agaricales</taxon>
        <taxon>Agaricineae</taxon>
        <taxon>Agaricaceae</taxon>
        <taxon>Leucocoprinus</taxon>
    </lineage>
</organism>
<feature type="compositionally biased region" description="Polar residues" evidence="1">
    <location>
        <begin position="297"/>
        <end position="313"/>
    </location>
</feature>
<feature type="transmembrane region" description="Helical" evidence="2">
    <location>
        <begin position="20"/>
        <end position="46"/>
    </location>
</feature>
<feature type="transmembrane region" description="Helical" evidence="2">
    <location>
        <begin position="140"/>
        <end position="167"/>
    </location>
</feature>
<keyword evidence="4" id="KW-1185">Reference proteome</keyword>
<feature type="compositionally biased region" description="Basic and acidic residues" evidence="1">
    <location>
        <begin position="314"/>
        <end position="332"/>
    </location>
</feature>
<evidence type="ECO:0000256" key="2">
    <source>
        <dbReference type="SAM" id="Phobius"/>
    </source>
</evidence>
<name>A0AAD5W233_9AGAR</name>
<feature type="transmembrane region" description="Helical" evidence="2">
    <location>
        <begin position="58"/>
        <end position="77"/>
    </location>
</feature>
<dbReference type="AlphaFoldDB" id="A0AAD5W233"/>
<feature type="region of interest" description="Disordered" evidence="1">
    <location>
        <begin position="297"/>
        <end position="332"/>
    </location>
</feature>
<proteinExistence type="predicted"/>
<protein>
    <submittedName>
        <fullName evidence="3">Uncharacterized protein</fullName>
    </submittedName>
</protein>
<sequence>MSNPYAPPGESSFDLYEERTIIDGLFLGAIAYGVHLTLFIWCFHLLLRKKKSRPDYLLMLYVSLLFVMGNIGNGTNIKVGELTFVDNRNFPGGPNAYFGTGAGPVGLTCNVVYIINTWFQDGLLLYRFWMFFARGGRWYLAFLPGIMFLASVALSLILIVMLCVPGITLWSTISINLAIPYWAISIALNVIITACISIRLLYMRYQMRNALVGTGTEYISVTSMMVESAAIYTINGLIFLVSYAVNSPIQNLALPVLGQTQSIAPLLIILRVLQGRAWSSASLAKFQTGTDVRFNNNSTTMLQSSGTGPTLTMKSKEPNESNLSLHREKTDV</sequence>
<dbReference type="EMBL" id="JANIEX010000082">
    <property type="protein sequence ID" value="KAJ3574053.1"/>
    <property type="molecule type" value="Genomic_DNA"/>
</dbReference>
<keyword evidence="2" id="KW-0812">Transmembrane</keyword>
<feature type="transmembrane region" description="Helical" evidence="2">
    <location>
        <begin position="97"/>
        <end position="119"/>
    </location>
</feature>
<evidence type="ECO:0000256" key="1">
    <source>
        <dbReference type="SAM" id="MobiDB-lite"/>
    </source>
</evidence>
<accession>A0AAD5W233</accession>
<evidence type="ECO:0000313" key="3">
    <source>
        <dbReference type="EMBL" id="KAJ3574053.1"/>
    </source>
</evidence>
<gene>
    <name evidence="3" type="ORF">NP233_g2024</name>
</gene>
<dbReference type="Proteomes" id="UP001213000">
    <property type="component" value="Unassembled WGS sequence"/>
</dbReference>
<evidence type="ECO:0000313" key="4">
    <source>
        <dbReference type="Proteomes" id="UP001213000"/>
    </source>
</evidence>
<feature type="transmembrane region" description="Helical" evidence="2">
    <location>
        <begin position="179"/>
        <end position="202"/>
    </location>
</feature>
<reference evidence="3" key="1">
    <citation type="submission" date="2022-07" db="EMBL/GenBank/DDBJ databases">
        <title>Genome Sequence of Leucocoprinus birnbaumii.</title>
        <authorList>
            <person name="Buettner E."/>
        </authorList>
    </citation>
    <scope>NUCLEOTIDE SEQUENCE</scope>
    <source>
        <strain evidence="3">VT141</strain>
    </source>
</reference>
<keyword evidence="2" id="KW-0472">Membrane</keyword>
<feature type="transmembrane region" description="Helical" evidence="2">
    <location>
        <begin position="229"/>
        <end position="246"/>
    </location>
</feature>
<comment type="caution">
    <text evidence="3">The sequence shown here is derived from an EMBL/GenBank/DDBJ whole genome shotgun (WGS) entry which is preliminary data.</text>
</comment>